<sequence>MAALALPESPPGLGSIGCGMDPSRPALSFANDEDLVTRTSSPTGLTASSTTPPLIPRRKSAFRASRIESQHVAEQHTANIRKTVHFDDSFKKTRLFLPADAPLALAASKPSLTAWEADSTGRTCDFLSSLAARRDFA</sequence>
<evidence type="ECO:0000256" key="1">
    <source>
        <dbReference type="SAM" id="MobiDB-lite"/>
    </source>
</evidence>
<evidence type="ECO:0000313" key="3">
    <source>
        <dbReference type="Proteomes" id="UP000030104"/>
    </source>
</evidence>
<organism evidence="2 3">
    <name type="scientific">Penicillium italicum</name>
    <name type="common">Blue mold</name>
    <dbReference type="NCBI Taxonomy" id="40296"/>
    <lineage>
        <taxon>Eukaryota</taxon>
        <taxon>Fungi</taxon>
        <taxon>Dikarya</taxon>
        <taxon>Ascomycota</taxon>
        <taxon>Pezizomycotina</taxon>
        <taxon>Eurotiomycetes</taxon>
        <taxon>Eurotiomycetidae</taxon>
        <taxon>Eurotiales</taxon>
        <taxon>Aspergillaceae</taxon>
        <taxon>Penicillium</taxon>
    </lineage>
</organism>
<accession>A0A0A2K995</accession>
<protein>
    <submittedName>
        <fullName evidence="2">Uncharacterized protein</fullName>
    </submittedName>
</protein>
<reference evidence="2 3" key="1">
    <citation type="journal article" date="2015" name="Mol. Plant Microbe Interact.">
        <title>Genome, transcriptome, and functional analyses of Penicillium expansum provide new insights into secondary metabolism and pathogenicity.</title>
        <authorList>
            <person name="Ballester A.R."/>
            <person name="Marcet-Houben M."/>
            <person name="Levin E."/>
            <person name="Sela N."/>
            <person name="Selma-Lazaro C."/>
            <person name="Carmona L."/>
            <person name="Wisniewski M."/>
            <person name="Droby S."/>
            <person name="Gonzalez-Candelas L."/>
            <person name="Gabaldon T."/>
        </authorList>
    </citation>
    <scope>NUCLEOTIDE SEQUENCE [LARGE SCALE GENOMIC DNA]</scope>
    <source>
        <strain evidence="2 3">PHI-1</strain>
    </source>
</reference>
<dbReference type="HOGENOM" id="CLU_1865820_0_0_1"/>
<dbReference type="EMBL" id="JQGA01001586">
    <property type="protein sequence ID" value="KGO64379.1"/>
    <property type="molecule type" value="Genomic_DNA"/>
</dbReference>
<proteinExistence type="predicted"/>
<name>A0A0A2K995_PENIT</name>
<keyword evidence="3" id="KW-1185">Reference proteome</keyword>
<feature type="region of interest" description="Disordered" evidence="1">
    <location>
        <begin position="37"/>
        <end position="58"/>
    </location>
</feature>
<dbReference type="Proteomes" id="UP000030104">
    <property type="component" value="Unassembled WGS sequence"/>
</dbReference>
<feature type="compositionally biased region" description="Polar residues" evidence="1">
    <location>
        <begin position="37"/>
        <end position="52"/>
    </location>
</feature>
<dbReference type="AlphaFoldDB" id="A0A0A2K995"/>
<gene>
    <name evidence="2" type="ORF">PITC_022780</name>
</gene>
<evidence type="ECO:0000313" key="2">
    <source>
        <dbReference type="EMBL" id="KGO64379.1"/>
    </source>
</evidence>
<comment type="caution">
    <text evidence="2">The sequence shown here is derived from an EMBL/GenBank/DDBJ whole genome shotgun (WGS) entry which is preliminary data.</text>
</comment>
<feature type="region of interest" description="Disordered" evidence="1">
    <location>
        <begin position="1"/>
        <end position="24"/>
    </location>
</feature>